<dbReference type="PANTHER" id="PTHR43537:SF5">
    <property type="entry name" value="UXU OPERON TRANSCRIPTIONAL REGULATOR"/>
    <property type="match status" value="1"/>
</dbReference>
<dbReference type="Gene3D" id="1.20.120.530">
    <property type="entry name" value="GntR ligand-binding domain-like"/>
    <property type="match status" value="1"/>
</dbReference>
<dbReference type="RefSeq" id="WP_125712763.1">
    <property type="nucleotide sequence ID" value="NZ_JBHTOP010000002.1"/>
</dbReference>
<dbReference type="Gene3D" id="1.10.10.10">
    <property type="entry name" value="Winged helix-like DNA-binding domain superfamily/Winged helix DNA-binding domain"/>
    <property type="match status" value="1"/>
</dbReference>
<evidence type="ECO:0000256" key="1">
    <source>
        <dbReference type="ARBA" id="ARBA00023015"/>
    </source>
</evidence>
<dbReference type="PANTHER" id="PTHR43537">
    <property type="entry name" value="TRANSCRIPTIONAL REGULATOR, GNTR FAMILY"/>
    <property type="match status" value="1"/>
</dbReference>
<reference evidence="6" key="1">
    <citation type="journal article" date="2019" name="Int. J. Syst. Evol. Microbiol.">
        <title>The Global Catalogue of Microorganisms (GCM) 10K type strain sequencing project: providing services to taxonomists for standard genome sequencing and annotation.</title>
        <authorList>
            <consortium name="The Broad Institute Genomics Platform"/>
            <consortium name="The Broad Institute Genome Sequencing Center for Infectious Disease"/>
            <person name="Wu L."/>
            <person name="Ma J."/>
        </authorList>
    </citation>
    <scope>NUCLEOTIDE SEQUENCE [LARGE SCALE GENOMIC DNA]</scope>
    <source>
        <strain evidence="6">CCM 8896</strain>
    </source>
</reference>
<evidence type="ECO:0000259" key="4">
    <source>
        <dbReference type="PROSITE" id="PS50949"/>
    </source>
</evidence>
<dbReference type="Pfam" id="PF07840">
    <property type="entry name" value="FadR_C"/>
    <property type="match status" value="1"/>
</dbReference>
<dbReference type="CDD" id="cd07377">
    <property type="entry name" value="WHTH_GntR"/>
    <property type="match status" value="1"/>
</dbReference>
<evidence type="ECO:0000313" key="6">
    <source>
        <dbReference type="Proteomes" id="UP001597267"/>
    </source>
</evidence>
<evidence type="ECO:0000256" key="2">
    <source>
        <dbReference type="ARBA" id="ARBA00023125"/>
    </source>
</evidence>
<evidence type="ECO:0000256" key="3">
    <source>
        <dbReference type="ARBA" id="ARBA00023163"/>
    </source>
</evidence>
<dbReference type="Proteomes" id="UP001597267">
    <property type="component" value="Unassembled WGS sequence"/>
</dbReference>
<dbReference type="SUPFAM" id="SSF48008">
    <property type="entry name" value="GntR ligand-binding domain-like"/>
    <property type="match status" value="1"/>
</dbReference>
<organism evidence="5 6">
    <name type="scientific">Agrilactobacillus yilanensis</name>
    <dbReference type="NCBI Taxonomy" id="2485997"/>
    <lineage>
        <taxon>Bacteria</taxon>
        <taxon>Bacillati</taxon>
        <taxon>Bacillota</taxon>
        <taxon>Bacilli</taxon>
        <taxon>Lactobacillales</taxon>
        <taxon>Lactobacillaceae</taxon>
        <taxon>Agrilactobacillus</taxon>
    </lineage>
</organism>
<evidence type="ECO:0000313" key="5">
    <source>
        <dbReference type="EMBL" id="MFD1670759.1"/>
    </source>
</evidence>
<comment type="caution">
    <text evidence="5">The sequence shown here is derived from an EMBL/GenBank/DDBJ whole genome shotgun (WGS) entry which is preliminary data.</text>
</comment>
<dbReference type="SUPFAM" id="SSF46785">
    <property type="entry name" value="Winged helix' DNA-binding domain"/>
    <property type="match status" value="1"/>
</dbReference>
<accession>A0ABW4J488</accession>
<dbReference type="PRINTS" id="PR00035">
    <property type="entry name" value="HTHGNTR"/>
</dbReference>
<proteinExistence type="predicted"/>
<dbReference type="Pfam" id="PF00392">
    <property type="entry name" value="GntR"/>
    <property type="match status" value="1"/>
</dbReference>
<keyword evidence="6" id="KW-1185">Reference proteome</keyword>
<dbReference type="EMBL" id="JBHTOP010000002">
    <property type="protein sequence ID" value="MFD1670759.1"/>
    <property type="molecule type" value="Genomic_DNA"/>
</dbReference>
<dbReference type="InterPro" id="IPR008920">
    <property type="entry name" value="TF_FadR/GntR_C"/>
</dbReference>
<dbReference type="InterPro" id="IPR036388">
    <property type="entry name" value="WH-like_DNA-bd_sf"/>
</dbReference>
<keyword evidence="2" id="KW-0238">DNA-binding</keyword>
<dbReference type="PROSITE" id="PS50949">
    <property type="entry name" value="HTH_GNTR"/>
    <property type="match status" value="1"/>
</dbReference>
<sequence>MAFKEIVTPSVNELFIQEMERMILSGELKVGDKLPTERELSKEMKVSRAVINGGLNKLAAMGFLKIAPRKGVFVNDYIASGNIDVLTAVMGYHNWRFSPEFLEPLLQFRTGIEPYMLSLAAQNATPEAAQALIEIVAELKATATETSAAVLVFKFYHTAAIASGNLILPLIFHSFEQVYTSIGQVYIRLGQIDKLIADFDYLCVAINERRQEDAKKRGLQSIEACRQDIGTHYQSEADFER</sequence>
<keyword evidence="1" id="KW-0805">Transcription regulation</keyword>
<keyword evidence="3" id="KW-0804">Transcription</keyword>
<name>A0ABW4J488_9LACO</name>
<gene>
    <name evidence="5" type="ORF">ACFQ5M_01475</name>
</gene>
<feature type="domain" description="HTH gntR-type" evidence="4">
    <location>
        <begin position="9"/>
        <end position="77"/>
    </location>
</feature>
<dbReference type="InterPro" id="IPR028374">
    <property type="entry name" value="FadR_C"/>
</dbReference>
<protein>
    <submittedName>
        <fullName evidence="5">FadR/GntR family transcriptional regulator</fullName>
    </submittedName>
</protein>
<dbReference type="SMART" id="SM00345">
    <property type="entry name" value="HTH_GNTR"/>
    <property type="match status" value="1"/>
</dbReference>
<dbReference type="InterPro" id="IPR000524">
    <property type="entry name" value="Tscrpt_reg_HTH_GntR"/>
</dbReference>
<dbReference type="InterPro" id="IPR036390">
    <property type="entry name" value="WH_DNA-bd_sf"/>
</dbReference>